<proteinExistence type="predicted"/>
<dbReference type="CDD" id="cd01670">
    <property type="entry name" value="Death"/>
    <property type="match status" value="1"/>
</dbReference>
<organism evidence="3">
    <name type="scientific">Amphimedon queenslandica</name>
    <name type="common">Sponge</name>
    <dbReference type="NCBI Taxonomy" id="400682"/>
    <lineage>
        <taxon>Eukaryota</taxon>
        <taxon>Metazoa</taxon>
        <taxon>Porifera</taxon>
        <taxon>Demospongiae</taxon>
        <taxon>Heteroscleromorpha</taxon>
        <taxon>Haplosclerida</taxon>
        <taxon>Niphatidae</taxon>
        <taxon>Amphimedon</taxon>
    </lineage>
</organism>
<reference evidence="3" key="1">
    <citation type="submission" date="2017-05" db="UniProtKB">
        <authorList>
            <consortium name="EnsemblMetazoa"/>
        </authorList>
    </citation>
    <scope>IDENTIFICATION</scope>
</reference>
<evidence type="ECO:0000313" key="3">
    <source>
        <dbReference type="EnsemblMetazoa" id="Aqu2.1.40359_001"/>
    </source>
</evidence>
<dbReference type="Gene3D" id="1.10.533.10">
    <property type="entry name" value="Death Domain, Fas"/>
    <property type="match status" value="2"/>
</dbReference>
<dbReference type="GO" id="GO:0007165">
    <property type="term" value="P:signal transduction"/>
    <property type="evidence" value="ECO:0007669"/>
    <property type="project" value="InterPro"/>
</dbReference>
<dbReference type="AlphaFoldDB" id="A0A1X7VKC1"/>
<dbReference type="InterPro" id="IPR000488">
    <property type="entry name" value="Death_dom"/>
</dbReference>
<accession>A0A1X7VKC1</accession>
<feature type="domain" description="Death" evidence="2">
    <location>
        <begin position="126"/>
        <end position="192"/>
    </location>
</feature>
<dbReference type="EnsemblMetazoa" id="Aqu2.1.40359_001">
    <property type="protein sequence ID" value="Aqu2.1.40359_001"/>
    <property type="gene ID" value="Aqu2.1.40359"/>
</dbReference>
<name>A0A1X7VKC1_AMPQE</name>
<feature type="compositionally biased region" description="Polar residues" evidence="1">
    <location>
        <begin position="331"/>
        <end position="349"/>
    </location>
</feature>
<evidence type="ECO:0000259" key="2">
    <source>
        <dbReference type="PROSITE" id="PS50017"/>
    </source>
</evidence>
<dbReference type="InParanoid" id="A0A1X7VKC1"/>
<evidence type="ECO:0000256" key="1">
    <source>
        <dbReference type="SAM" id="MobiDB-lite"/>
    </source>
</evidence>
<feature type="region of interest" description="Disordered" evidence="1">
    <location>
        <begin position="311"/>
        <end position="349"/>
    </location>
</feature>
<sequence length="349" mass="40189">MSSTEEKSHTPITKKQLKELKKLLKPESHRWFQLGFQMRIKMDELKKIEKAGGRRPPDVCFLGVIELFLQNKEEDRKWESIFDALEGINNNRLKRSLEREYKPGDVVSQDMDAPSLVNKLVEATHQWYIFGEYLDIPTFKLKELRDETSTDVSFSNMMDRWYDSGDATIEVVIEALENLHNRVLAKKVRDNFLVQFEEQAKKQAVTWLTGVDEKILSEVDDVADIVEAVFHVNNWEDLGLALRIKPPDLEAIKNDNRNTSSCRREMIKKWLTMGIGSWKALCIALAKEHVGHINLAKRIAESHRGNVRVPENLKQPTQASDDHPGKFLTGISGNPSIQTKHIQNQSRPH</sequence>
<protein>
    <recommendedName>
        <fullName evidence="2">Death domain-containing protein</fullName>
    </recommendedName>
</protein>
<dbReference type="InterPro" id="IPR011029">
    <property type="entry name" value="DEATH-like_dom_sf"/>
</dbReference>
<dbReference type="PROSITE" id="PS50017">
    <property type="entry name" value="DEATH_DOMAIN"/>
    <property type="match status" value="1"/>
</dbReference>